<organism evidence="1">
    <name type="scientific">Uncultured Desulfatiglans sp</name>
    <dbReference type="NCBI Taxonomy" id="1748965"/>
    <lineage>
        <taxon>Bacteria</taxon>
        <taxon>Pseudomonadati</taxon>
        <taxon>Thermodesulfobacteriota</taxon>
        <taxon>Desulfobacteria</taxon>
        <taxon>Desulfatiglandales</taxon>
        <taxon>Desulfatiglandaceae</taxon>
        <taxon>Desulfatiglans</taxon>
        <taxon>environmental samples</taxon>
    </lineage>
</organism>
<name>A0A653A2T2_UNCDX</name>
<evidence type="ECO:0000313" key="1">
    <source>
        <dbReference type="EMBL" id="VBB42320.1"/>
    </source>
</evidence>
<sequence>MTGSVAGWFEGGTLGEDEEFSGKLRDFRDLLAQCLCAGHLPGNRFSTASGPAVLRHSDLRR</sequence>
<accession>A0A653A2T2</accession>
<proteinExistence type="predicted"/>
<gene>
    <name evidence="1" type="ORF">TRIP_B200460</name>
</gene>
<reference evidence="1" key="1">
    <citation type="submission" date="2018-07" db="EMBL/GenBank/DDBJ databases">
        <authorList>
            <consortium name="Genoscope - CEA"/>
            <person name="William W."/>
        </authorList>
    </citation>
    <scope>NUCLEOTIDE SEQUENCE</scope>
    <source>
        <strain evidence="1">IK1</strain>
    </source>
</reference>
<protein>
    <submittedName>
        <fullName evidence="1">Uncharacterized protein</fullName>
    </submittedName>
</protein>
<dbReference type="EMBL" id="UPXX01000013">
    <property type="protein sequence ID" value="VBB42320.1"/>
    <property type="molecule type" value="Genomic_DNA"/>
</dbReference>
<dbReference type="AlphaFoldDB" id="A0A653A2T2"/>